<evidence type="ECO:0000256" key="2">
    <source>
        <dbReference type="SAM" id="SignalP"/>
    </source>
</evidence>
<dbReference type="AlphaFoldDB" id="A0A9Q3V659"/>
<dbReference type="EMBL" id="JAJNAY010000001">
    <property type="protein sequence ID" value="MCD1118056.1"/>
    <property type="molecule type" value="Genomic_DNA"/>
</dbReference>
<dbReference type="Gene3D" id="2.60.40.10">
    <property type="entry name" value="Immunoglobulins"/>
    <property type="match status" value="1"/>
</dbReference>
<dbReference type="PROSITE" id="PS50853">
    <property type="entry name" value="FN3"/>
    <property type="match status" value="1"/>
</dbReference>
<sequence length="543" mass="58384">MKKVLFTCFMALAVMSSAQISYSYGWEPTGDGSWTSSGSGSFIRSETTPCAGVGSMKANNYYNSSSYLVSPALTGTNGGDINISFAYKVTEYSSNNTGVSLVDFGVIKLDWATSDAGPWQTAYIIDDTNHVVSASCATKSATISGVPASGDFFIRFEAKSGLDTSDNYVYFDDITITQGAAPSCLDPSSVTASNITSATADITWTAPTVVPGNGYELYYSTNSAFPTSTTPPTFTGITGVSKALSGLSYNTPYYVWVRSVCSTTSKSAWSAVSSFTTLCGVIIPNFTFDFTGGINDCWQEADSGTPSTTPSGTYSDWYEDGFLNNGFDGAMAINLYTSSWFPETFDSWIITPEFNLSAGGYRVKFDYGLTEFGDETSGSFGSDDVVQFVVSQDGGATWTVLQTWNNSSNVSNNSTQYSYDLTSYTGANTKFGFYATNGAVADSEDVEFFIDNFVIEQLTLSTTETTIKKNNVKAYPNPFADVLNISDVSNVKSISVLDIAGRTVKTFDKPESTLHLRGLNAGMYLVVLNMKDGSKQTIKTIKK</sequence>
<protein>
    <submittedName>
        <fullName evidence="4">T9SS type A sorting domain-containing protein</fullName>
    </submittedName>
</protein>
<keyword evidence="5" id="KW-1185">Reference proteome</keyword>
<evidence type="ECO:0000313" key="4">
    <source>
        <dbReference type="EMBL" id="MCD1118056.1"/>
    </source>
</evidence>
<keyword evidence="1 2" id="KW-0732">Signal</keyword>
<dbReference type="RefSeq" id="WP_230670309.1">
    <property type="nucleotide sequence ID" value="NZ_JAJNAY010000001.1"/>
</dbReference>
<dbReference type="InterPro" id="IPR003961">
    <property type="entry name" value="FN3_dom"/>
</dbReference>
<dbReference type="Proteomes" id="UP001108025">
    <property type="component" value="Unassembled WGS sequence"/>
</dbReference>
<feature type="chain" id="PRO_5040322767" evidence="2">
    <location>
        <begin position="19"/>
        <end position="543"/>
    </location>
</feature>
<dbReference type="Gene3D" id="2.60.120.260">
    <property type="entry name" value="Galactose-binding domain-like"/>
    <property type="match status" value="1"/>
</dbReference>
<organism evidence="4 5">
    <name type="scientific">Chryseobacterium turcicum</name>
    <dbReference type="NCBI Taxonomy" id="2898076"/>
    <lineage>
        <taxon>Bacteria</taxon>
        <taxon>Pseudomonadati</taxon>
        <taxon>Bacteroidota</taxon>
        <taxon>Flavobacteriia</taxon>
        <taxon>Flavobacteriales</taxon>
        <taxon>Weeksellaceae</taxon>
        <taxon>Chryseobacterium group</taxon>
        <taxon>Chryseobacterium</taxon>
    </lineage>
</organism>
<dbReference type="Gene3D" id="2.60.120.200">
    <property type="match status" value="1"/>
</dbReference>
<evidence type="ECO:0000259" key="3">
    <source>
        <dbReference type="PROSITE" id="PS50853"/>
    </source>
</evidence>
<dbReference type="InterPro" id="IPR026444">
    <property type="entry name" value="Secre_tail"/>
</dbReference>
<dbReference type="InterPro" id="IPR036116">
    <property type="entry name" value="FN3_sf"/>
</dbReference>
<evidence type="ECO:0000313" key="5">
    <source>
        <dbReference type="Proteomes" id="UP001108025"/>
    </source>
</evidence>
<dbReference type="Pfam" id="PF18962">
    <property type="entry name" value="Por_Secre_tail"/>
    <property type="match status" value="1"/>
</dbReference>
<name>A0A9Q3V659_9FLAO</name>
<evidence type="ECO:0000256" key="1">
    <source>
        <dbReference type="ARBA" id="ARBA00022729"/>
    </source>
</evidence>
<accession>A0A9Q3V659</accession>
<feature type="signal peptide" evidence="2">
    <location>
        <begin position="1"/>
        <end position="18"/>
    </location>
</feature>
<reference evidence="4" key="1">
    <citation type="submission" date="2021-11" db="EMBL/GenBank/DDBJ databases">
        <title>Description of novel Chryseobacterium species.</title>
        <authorList>
            <person name="Saticioglu I.B."/>
            <person name="Ay H."/>
            <person name="Altun S."/>
            <person name="Duman M."/>
        </authorList>
    </citation>
    <scope>NUCLEOTIDE SEQUENCE</scope>
    <source>
        <strain evidence="4">C-17</strain>
    </source>
</reference>
<dbReference type="InterPro" id="IPR013783">
    <property type="entry name" value="Ig-like_fold"/>
</dbReference>
<dbReference type="NCBIfam" id="TIGR04183">
    <property type="entry name" value="Por_Secre_tail"/>
    <property type="match status" value="1"/>
</dbReference>
<dbReference type="Pfam" id="PF00041">
    <property type="entry name" value="fn3"/>
    <property type="match status" value="1"/>
</dbReference>
<dbReference type="SUPFAM" id="SSF49265">
    <property type="entry name" value="Fibronectin type III"/>
    <property type="match status" value="1"/>
</dbReference>
<gene>
    <name evidence="4" type="ORF">LO744_14430</name>
</gene>
<comment type="caution">
    <text evidence="4">The sequence shown here is derived from an EMBL/GenBank/DDBJ whole genome shotgun (WGS) entry which is preliminary data.</text>
</comment>
<feature type="domain" description="Fibronectin type-III" evidence="3">
    <location>
        <begin position="186"/>
        <end position="280"/>
    </location>
</feature>
<proteinExistence type="predicted"/>
<dbReference type="CDD" id="cd00063">
    <property type="entry name" value="FN3"/>
    <property type="match status" value="1"/>
</dbReference>